<dbReference type="GO" id="GO:0008422">
    <property type="term" value="F:beta-glucosidase activity"/>
    <property type="evidence" value="ECO:0007669"/>
    <property type="project" value="UniProtKB-EC"/>
</dbReference>
<comment type="catalytic activity">
    <reaction evidence="1">
        <text>Hydrolysis of terminal, non-reducing beta-D-glucosyl residues with release of beta-D-glucose.</text>
        <dbReference type="EC" id="3.2.1.21"/>
    </reaction>
</comment>
<dbReference type="Proteomes" id="UP000094526">
    <property type="component" value="Unassembled WGS sequence"/>
</dbReference>
<dbReference type="STRING" id="86049.A0A1C1CRB1"/>
<dbReference type="VEuPathDB" id="FungiDB:CLCR_09032"/>
<dbReference type="Pfam" id="PF00933">
    <property type="entry name" value="Glyco_hydro_3"/>
    <property type="match status" value="1"/>
</dbReference>
<gene>
    <name evidence="9" type="ORF">CLCR_09032</name>
</gene>
<dbReference type="InterPro" id="IPR050288">
    <property type="entry name" value="Cellulose_deg_GH3"/>
</dbReference>
<keyword evidence="7" id="KW-0326">Glycosidase</keyword>
<dbReference type="PANTHER" id="PTHR42715">
    <property type="entry name" value="BETA-GLUCOSIDASE"/>
    <property type="match status" value="1"/>
</dbReference>
<accession>A0A1C1CRB1</accession>
<keyword evidence="10" id="KW-1185">Reference proteome</keyword>
<evidence type="ECO:0000256" key="4">
    <source>
        <dbReference type="ARBA" id="ARBA00012744"/>
    </source>
</evidence>
<dbReference type="Gene3D" id="3.20.20.300">
    <property type="entry name" value="Glycoside hydrolase, family 3, N-terminal domain"/>
    <property type="match status" value="1"/>
</dbReference>
<evidence type="ECO:0000259" key="8">
    <source>
        <dbReference type="Pfam" id="PF00933"/>
    </source>
</evidence>
<name>A0A1C1CRB1_9EURO</name>
<evidence type="ECO:0000256" key="2">
    <source>
        <dbReference type="ARBA" id="ARBA00004987"/>
    </source>
</evidence>
<comment type="pathway">
    <text evidence="2">Glycan metabolism; cellulose degradation.</text>
</comment>
<evidence type="ECO:0000256" key="6">
    <source>
        <dbReference type="ARBA" id="ARBA00023180"/>
    </source>
</evidence>
<dbReference type="VEuPathDB" id="FungiDB:G647_09660"/>
<evidence type="ECO:0000313" key="9">
    <source>
        <dbReference type="EMBL" id="OCT51022.1"/>
    </source>
</evidence>
<dbReference type="PRINTS" id="PR00133">
    <property type="entry name" value="GLHYDRLASE3"/>
</dbReference>
<evidence type="ECO:0000313" key="10">
    <source>
        <dbReference type="Proteomes" id="UP000094526"/>
    </source>
</evidence>
<dbReference type="SUPFAM" id="SSF51445">
    <property type="entry name" value="(Trans)glycosidases"/>
    <property type="match status" value="1"/>
</dbReference>
<evidence type="ECO:0000256" key="1">
    <source>
        <dbReference type="ARBA" id="ARBA00000448"/>
    </source>
</evidence>
<keyword evidence="5" id="KW-0378">Hydrolase</keyword>
<comment type="caution">
    <text evidence="9">The sequence shown here is derived from an EMBL/GenBank/DDBJ whole genome shotgun (WGS) entry which is preliminary data.</text>
</comment>
<dbReference type="EMBL" id="LGRB01000009">
    <property type="protein sequence ID" value="OCT51022.1"/>
    <property type="molecule type" value="Genomic_DNA"/>
</dbReference>
<comment type="similarity">
    <text evidence="3">Belongs to the glycosyl hydrolase 3 family.</text>
</comment>
<organism evidence="9 10">
    <name type="scientific">Cladophialophora carrionii</name>
    <dbReference type="NCBI Taxonomy" id="86049"/>
    <lineage>
        <taxon>Eukaryota</taxon>
        <taxon>Fungi</taxon>
        <taxon>Dikarya</taxon>
        <taxon>Ascomycota</taxon>
        <taxon>Pezizomycotina</taxon>
        <taxon>Eurotiomycetes</taxon>
        <taxon>Chaetothyriomycetidae</taxon>
        <taxon>Chaetothyriales</taxon>
        <taxon>Herpotrichiellaceae</taxon>
        <taxon>Cladophialophora</taxon>
    </lineage>
</organism>
<dbReference type="GO" id="GO:0009251">
    <property type="term" value="P:glucan catabolic process"/>
    <property type="evidence" value="ECO:0007669"/>
    <property type="project" value="TreeGrafter"/>
</dbReference>
<feature type="domain" description="Glycoside hydrolase family 3 N-terminal" evidence="8">
    <location>
        <begin position="41"/>
        <end position="232"/>
    </location>
</feature>
<dbReference type="PANTHER" id="PTHR42715:SF27">
    <property type="entry name" value="BETA-GLUCOSIDASE-RELATED"/>
    <property type="match status" value="1"/>
</dbReference>
<proteinExistence type="inferred from homology"/>
<keyword evidence="6" id="KW-0325">Glycoprotein</keyword>
<dbReference type="OrthoDB" id="47059at2759"/>
<protein>
    <recommendedName>
        <fullName evidence="4">beta-glucosidase</fullName>
        <ecNumber evidence="4">3.2.1.21</ecNumber>
    </recommendedName>
</protein>
<reference evidence="10" key="1">
    <citation type="submission" date="2015-07" db="EMBL/GenBank/DDBJ databases">
        <authorList>
            <person name="Teixeira M.M."/>
            <person name="Souza R.C."/>
            <person name="Almeida L.G."/>
            <person name="Vicente V.A."/>
            <person name="de Hoog S."/>
            <person name="Bocca A.L."/>
            <person name="de Almeida S.R."/>
            <person name="Vasconcelos A.T."/>
            <person name="Felipe M.S."/>
        </authorList>
    </citation>
    <scope>NUCLEOTIDE SEQUENCE [LARGE SCALE GENOMIC DNA]</scope>
    <source>
        <strain evidence="10">KSF</strain>
    </source>
</reference>
<sequence>MGSLPVQTSFDVEDVLSQLTIAEKVALLSGIDFWHTAPVHRLGVPSIRLSDGPNGVRGTRFFNGVPAACLPCGTGLAATWDTELVKKGGALQGTEAIAKGASVILGPTTNMQRSPLGGRGFESFSEDPYLAGAMSASTINGIQSTGVSATIKHFVCNDQEDQRQAVDSILTERALREIYLMPFQIAQRDSRPDCYMTAYNKVNGTHASENPRLLKDVLRGEWGFDGLTMSDW</sequence>
<dbReference type="InterPro" id="IPR036962">
    <property type="entry name" value="Glyco_hydro_3_N_sf"/>
</dbReference>
<dbReference type="InterPro" id="IPR017853">
    <property type="entry name" value="GH"/>
</dbReference>
<evidence type="ECO:0000256" key="3">
    <source>
        <dbReference type="ARBA" id="ARBA00005336"/>
    </source>
</evidence>
<dbReference type="EC" id="3.2.1.21" evidence="4"/>
<dbReference type="AlphaFoldDB" id="A0A1C1CRB1"/>
<evidence type="ECO:0000256" key="5">
    <source>
        <dbReference type="ARBA" id="ARBA00022801"/>
    </source>
</evidence>
<dbReference type="InterPro" id="IPR001764">
    <property type="entry name" value="Glyco_hydro_3_N"/>
</dbReference>
<evidence type="ECO:0000256" key="7">
    <source>
        <dbReference type="ARBA" id="ARBA00023295"/>
    </source>
</evidence>